<evidence type="ECO:0000256" key="1">
    <source>
        <dbReference type="ARBA" id="ARBA00004651"/>
    </source>
</evidence>
<feature type="transmembrane region" description="Helical" evidence="6">
    <location>
        <begin position="303"/>
        <end position="321"/>
    </location>
</feature>
<dbReference type="CDD" id="cd06579">
    <property type="entry name" value="TM_PBP1_transp_AraH_like"/>
    <property type="match status" value="1"/>
</dbReference>
<organism evidence="7 8">
    <name type="scientific">Anaerofilum hominis</name>
    <dbReference type="NCBI Taxonomy" id="2763016"/>
    <lineage>
        <taxon>Bacteria</taxon>
        <taxon>Bacillati</taxon>
        <taxon>Bacillota</taxon>
        <taxon>Clostridia</taxon>
        <taxon>Eubacteriales</taxon>
        <taxon>Oscillospiraceae</taxon>
        <taxon>Anaerofilum</taxon>
    </lineage>
</organism>
<feature type="transmembrane region" description="Helical" evidence="6">
    <location>
        <begin position="131"/>
        <end position="153"/>
    </location>
</feature>
<feature type="transmembrane region" description="Helical" evidence="6">
    <location>
        <begin position="77"/>
        <end position="95"/>
    </location>
</feature>
<evidence type="ECO:0000313" key="8">
    <source>
        <dbReference type="Proteomes" id="UP000659630"/>
    </source>
</evidence>
<dbReference type="GO" id="GO:0022857">
    <property type="term" value="F:transmembrane transporter activity"/>
    <property type="evidence" value="ECO:0007669"/>
    <property type="project" value="InterPro"/>
</dbReference>
<protein>
    <submittedName>
        <fullName evidence="7">ABC transporter permease</fullName>
    </submittedName>
</protein>
<dbReference type="GO" id="GO:0005886">
    <property type="term" value="C:plasma membrane"/>
    <property type="evidence" value="ECO:0007669"/>
    <property type="project" value="UniProtKB-SubCell"/>
</dbReference>
<accession>A0A923L1B7</accession>
<comment type="caution">
    <text evidence="7">The sequence shown here is derived from an EMBL/GenBank/DDBJ whole genome shotgun (WGS) entry which is preliminary data.</text>
</comment>
<keyword evidence="2" id="KW-1003">Cell membrane</keyword>
<dbReference type="EMBL" id="JACONZ010000003">
    <property type="protein sequence ID" value="MBC5581722.1"/>
    <property type="molecule type" value="Genomic_DNA"/>
</dbReference>
<dbReference type="RefSeq" id="WP_186888086.1">
    <property type="nucleotide sequence ID" value="NZ_JACONZ010000003.1"/>
</dbReference>
<feature type="transmembrane region" description="Helical" evidence="6">
    <location>
        <begin position="52"/>
        <end position="70"/>
    </location>
</feature>
<evidence type="ECO:0000256" key="6">
    <source>
        <dbReference type="SAM" id="Phobius"/>
    </source>
</evidence>
<name>A0A923L1B7_9FIRM</name>
<sequence>MNTLKNKENKRSLASIFFARTETGVLLPLVILLVIIGCVNSDFFAFTNLVDILRSSSYTFIIAAPLTLLMISGGMDLSIAASTALGCVVCAWGLADFHIGIFPSILLALAAGAVVGALKAALVVTFNLPAFIITLGLTKIVNSFILVTTDGIAVSNLGNESFKALGQGKAFGMVHWTIILAVVIGVSMHILLNRTKFGRAVAACGGNRETAKLAGINVVKTRYIVEIMVSVFAAFCGVCMCSRFNSGQPAAGAGTELTIMASVIIGGTSMMGGSGTILGSFLGCVLLAVINNGLVLMRVSTNWQNMIFGLILVISLFIDRYRRAKSGGGL</sequence>
<proteinExistence type="predicted"/>
<keyword evidence="4 6" id="KW-1133">Transmembrane helix</keyword>
<evidence type="ECO:0000256" key="4">
    <source>
        <dbReference type="ARBA" id="ARBA00022989"/>
    </source>
</evidence>
<feature type="transmembrane region" description="Helical" evidence="6">
    <location>
        <begin position="223"/>
        <end position="245"/>
    </location>
</feature>
<dbReference type="Pfam" id="PF02653">
    <property type="entry name" value="BPD_transp_2"/>
    <property type="match status" value="1"/>
</dbReference>
<dbReference type="AlphaFoldDB" id="A0A923L1B7"/>
<reference evidence="7" key="1">
    <citation type="submission" date="2020-08" db="EMBL/GenBank/DDBJ databases">
        <title>Genome public.</title>
        <authorList>
            <person name="Liu C."/>
            <person name="Sun Q."/>
        </authorList>
    </citation>
    <scope>NUCLEOTIDE SEQUENCE</scope>
    <source>
        <strain evidence="7">BX8</strain>
    </source>
</reference>
<dbReference type="PANTHER" id="PTHR32196">
    <property type="entry name" value="ABC TRANSPORTER PERMEASE PROTEIN YPHD-RELATED-RELATED"/>
    <property type="match status" value="1"/>
</dbReference>
<keyword evidence="8" id="KW-1185">Reference proteome</keyword>
<dbReference type="Proteomes" id="UP000659630">
    <property type="component" value="Unassembled WGS sequence"/>
</dbReference>
<keyword evidence="5 6" id="KW-0472">Membrane</keyword>
<evidence type="ECO:0000313" key="7">
    <source>
        <dbReference type="EMBL" id="MBC5581722.1"/>
    </source>
</evidence>
<evidence type="ECO:0000256" key="5">
    <source>
        <dbReference type="ARBA" id="ARBA00023136"/>
    </source>
</evidence>
<evidence type="ECO:0000256" key="2">
    <source>
        <dbReference type="ARBA" id="ARBA00022475"/>
    </source>
</evidence>
<evidence type="ECO:0000256" key="3">
    <source>
        <dbReference type="ARBA" id="ARBA00022692"/>
    </source>
</evidence>
<feature type="transmembrane region" description="Helical" evidence="6">
    <location>
        <begin position="173"/>
        <end position="192"/>
    </location>
</feature>
<keyword evidence="3 6" id="KW-0812">Transmembrane</keyword>
<gene>
    <name evidence="7" type="ORF">H8S23_09400</name>
</gene>
<dbReference type="InterPro" id="IPR001851">
    <property type="entry name" value="ABC_transp_permease"/>
</dbReference>
<comment type="subcellular location">
    <subcellularLocation>
        <location evidence="1">Cell membrane</location>
        <topology evidence="1">Multi-pass membrane protein</topology>
    </subcellularLocation>
</comment>
<feature type="transmembrane region" description="Helical" evidence="6">
    <location>
        <begin position="101"/>
        <end position="124"/>
    </location>
</feature>